<dbReference type="EMBL" id="BMRB01000007">
    <property type="protein sequence ID" value="GGS54996.1"/>
    <property type="molecule type" value="Genomic_DNA"/>
</dbReference>
<evidence type="ECO:0000256" key="4">
    <source>
        <dbReference type="ARBA" id="ARBA00022842"/>
    </source>
</evidence>
<dbReference type="SUPFAM" id="SSF55811">
    <property type="entry name" value="Nudix"/>
    <property type="match status" value="1"/>
</dbReference>
<dbReference type="PANTHER" id="PTHR43046:SF12">
    <property type="entry name" value="GDP-MANNOSE MANNOSYL HYDROLASE"/>
    <property type="match status" value="1"/>
</dbReference>
<dbReference type="Pfam" id="PF00293">
    <property type="entry name" value="NUDIX"/>
    <property type="match status" value="1"/>
</dbReference>
<dbReference type="RefSeq" id="WP_189213751.1">
    <property type="nucleotide sequence ID" value="NZ_BMRB01000007.1"/>
</dbReference>
<dbReference type="Gene3D" id="3.90.79.10">
    <property type="entry name" value="Nucleoside Triphosphate Pyrophosphohydrolase"/>
    <property type="match status" value="1"/>
</dbReference>
<evidence type="ECO:0000259" key="6">
    <source>
        <dbReference type="PROSITE" id="PS51462"/>
    </source>
</evidence>
<dbReference type="GO" id="GO:0016787">
    <property type="term" value="F:hydrolase activity"/>
    <property type="evidence" value="ECO:0007669"/>
    <property type="project" value="UniProtKB-KW"/>
</dbReference>
<evidence type="ECO:0000256" key="5">
    <source>
        <dbReference type="RuleBase" id="RU003476"/>
    </source>
</evidence>
<proteinExistence type="inferred from homology"/>
<evidence type="ECO:0000313" key="7">
    <source>
        <dbReference type="EMBL" id="GGS54996.1"/>
    </source>
</evidence>
<dbReference type="PRINTS" id="PR00502">
    <property type="entry name" value="NUDIXFAMILY"/>
</dbReference>
<evidence type="ECO:0000256" key="2">
    <source>
        <dbReference type="ARBA" id="ARBA00005582"/>
    </source>
</evidence>
<accession>A0A918LIP1</accession>
<keyword evidence="8" id="KW-1185">Reference proteome</keyword>
<name>A0A918LIP1_9PSEU</name>
<gene>
    <name evidence="7" type="ORF">GCM10010171_57690</name>
</gene>
<evidence type="ECO:0000313" key="8">
    <source>
        <dbReference type="Proteomes" id="UP000660680"/>
    </source>
</evidence>
<dbReference type="InterPro" id="IPR020084">
    <property type="entry name" value="NUDIX_hydrolase_CS"/>
</dbReference>
<comment type="cofactor">
    <cofactor evidence="1">
        <name>Mg(2+)</name>
        <dbReference type="ChEBI" id="CHEBI:18420"/>
    </cofactor>
</comment>
<feature type="domain" description="Nudix hydrolase" evidence="6">
    <location>
        <begin position="5"/>
        <end position="150"/>
    </location>
</feature>
<keyword evidence="3 5" id="KW-0378">Hydrolase</keyword>
<comment type="caution">
    <text evidence="7">The sequence shown here is derived from an EMBL/GenBank/DDBJ whole genome shotgun (WGS) entry which is preliminary data.</text>
</comment>
<protein>
    <submittedName>
        <fullName evidence="7">DNA mismatch repair protein MutT</fullName>
    </submittedName>
</protein>
<organism evidence="7 8">
    <name type="scientific">Actinokineospora fastidiosa</name>
    <dbReference type="NCBI Taxonomy" id="1816"/>
    <lineage>
        <taxon>Bacteria</taxon>
        <taxon>Bacillati</taxon>
        <taxon>Actinomycetota</taxon>
        <taxon>Actinomycetes</taxon>
        <taxon>Pseudonocardiales</taxon>
        <taxon>Pseudonocardiaceae</taxon>
        <taxon>Actinokineospora</taxon>
    </lineage>
</organism>
<dbReference type="InterPro" id="IPR000086">
    <property type="entry name" value="NUDIX_hydrolase_dom"/>
</dbReference>
<dbReference type="CDD" id="cd04685">
    <property type="entry name" value="NUDIX_Hydrolase"/>
    <property type="match status" value="1"/>
</dbReference>
<dbReference type="PROSITE" id="PS51462">
    <property type="entry name" value="NUDIX"/>
    <property type="match status" value="1"/>
</dbReference>
<dbReference type="Proteomes" id="UP000660680">
    <property type="component" value="Unassembled WGS sequence"/>
</dbReference>
<reference evidence="7" key="1">
    <citation type="journal article" date="2014" name="Int. J. Syst. Evol. Microbiol.">
        <title>Complete genome sequence of Corynebacterium casei LMG S-19264T (=DSM 44701T), isolated from a smear-ripened cheese.</title>
        <authorList>
            <consortium name="US DOE Joint Genome Institute (JGI-PGF)"/>
            <person name="Walter F."/>
            <person name="Albersmeier A."/>
            <person name="Kalinowski J."/>
            <person name="Ruckert C."/>
        </authorList>
    </citation>
    <scope>NUCLEOTIDE SEQUENCE</scope>
    <source>
        <strain evidence="7">JCM 3276</strain>
    </source>
</reference>
<dbReference type="PANTHER" id="PTHR43046">
    <property type="entry name" value="GDP-MANNOSE MANNOSYL HYDROLASE"/>
    <property type="match status" value="1"/>
</dbReference>
<evidence type="ECO:0000256" key="3">
    <source>
        <dbReference type="ARBA" id="ARBA00022801"/>
    </source>
</evidence>
<dbReference type="InterPro" id="IPR020476">
    <property type="entry name" value="Nudix_hydrolase"/>
</dbReference>
<keyword evidence="4" id="KW-0460">Magnesium</keyword>
<evidence type="ECO:0000256" key="1">
    <source>
        <dbReference type="ARBA" id="ARBA00001946"/>
    </source>
</evidence>
<sequence>MPTTLPRRCARVLLLDPTDRVLLIHALGPHQPDHHWWELPGGGLDPGETLHQAALRELAEETGILLDTLGPELWTRESRFRYQDRDHHRIEHVFLARTTTTDPQAPVRPTANEKAGLIERRWWSAHDLQQCRDKLLPANLPQLLTGQLAPTPLTLTH</sequence>
<comment type="similarity">
    <text evidence="2 5">Belongs to the Nudix hydrolase family.</text>
</comment>
<reference evidence="7" key="2">
    <citation type="submission" date="2020-09" db="EMBL/GenBank/DDBJ databases">
        <authorList>
            <person name="Sun Q."/>
            <person name="Ohkuma M."/>
        </authorList>
    </citation>
    <scope>NUCLEOTIDE SEQUENCE</scope>
    <source>
        <strain evidence="7">JCM 3276</strain>
    </source>
</reference>
<dbReference type="AlphaFoldDB" id="A0A918LIP1"/>
<dbReference type="PROSITE" id="PS00893">
    <property type="entry name" value="NUDIX_BOX"/>
    <property type="match status" value="1"/>
</dbReference>
<dbReference type="InterPro" id="IPR015797">
    <property type="entry name" value="NUDIX_hydrolase-like_dom_sf"/>
</dbReference>